<reference evidence="1 2" key="1">
    <citation type="journal article" date="2009" name="PLoS Genet.">
        <title>The Bifidobacterium dentium Bd1 genome sequence reflects its genetic adaptation to the human oral cavity.</title>
        <authorList>
            <person name="Ventura M."/>
            <person name="Turroni F."/>
            <person name="Zomer A."/>
            <person name="Foroni E."/>
            <person name="Giubellini V."/>
            <person name="Bottacini F."/>
            <person name="Canchaya C."/>
            <person name="Claesson M.J."/>
            <person name="He F."/>
            <person name="Mantzourani M."/>
            <person name="Mulas L."/>
            <person name="Ferrarini A."/>
            <person name="Gao B."/>
            <person name="Delledonne M."/>
            <person name="Henrissat B."/>
            <person name="Coutinho P."/>
            <person name="Oggioni M."/>
            <person name="Gupta R.S."/>
            <person name="Zhang Z."/>
            <person name="Beighton D."/>
            <person name="Fitzgerald G.F."/>
            <person name="O'Toole P.W."/>
            <person name="van Sinderen D."/>
        </authorList>
    </citation>
    <scope>NUCLEOTIDE SEQUENCE [LARGE SCALE GENOMIC DNA]</scope>
    <source>
        <strain evidence="2">ATCC 27534 / DSM 20436 / JCM 1195 / Bd1</strain>
    </source>
</reference>
<dbReference type="EMBL" id="CP001750">
    <property type="protein sequence ID" value="ADB10378.1"/>
    <property type="molecule type" value="Genomic_DNA"/>
</dbReference>
<dbReference type="HOGENOM" id="CLU_3380747_0_0_11"/>
<accession>D2Q613</accession>
<keyword evidence="2" id="KW-1185">Reference proteome</keyword>
<organism evidence="1 2">
    <name type="scientific">Bifidobacterium dentium (strain ATCC 27534 / DSM 20436 / JCM 1195 / Bd1)</name>
    <dbReference type="NCBI Taxonomy" id="401473"/>
    <lineage>
        <taxon>Bacteria</taxon>
        <taxon>Bacillati</taxon>
        <taxon>Actinomycetota</taxon>
        <taxon>Actinomycetes</taxon>
        <taxon>Bifidobacteriales</taxon>
        <taxon>Bifidobacteriaceae</taxon>
        <taxon>Bifidobacterium</taxon>
    </lineage>
</organism>
<evidence type="ECO:0000313" key="1">
    <source>
        <dbReference type="EMBL" id="ADB10378.1"/>
    </source>
</evidence>
<proteinExistence type="predicted"/>
<sequence length="33" mass="3957">MWPYRDVATAEGDAEPFRIWMKGMKERERPCAK</sequence>
<dbReference type="AlphaFoldDB" id="D2Q613"/>
<evidence type="ECO:0000313" key="2">
    <source>
        <dbReference type="Proteomes" id="UP000008693"/>
    </source>
</evidence>
<protein>
    <submittedName>
        <fullName evidence="1">Uncharacterized protein</fullName>
    </submittedName>
</protein>
<name>D2Q613_BIFDB</name>
<gene>
    <name evidence="1" type="ordered locus">BDP_1792</name>
</gene>
<dbReference type="Proteomes" id="UP000008693">
    <property type="component" value="Chromosome"/>
</dbReference>
<dbReference type="KEGG" id="bde:BDP_1792"/>